<evidence type="ECO:0000256" key="9">
    <source>
        <dbReference type="RuleBase" id="RU003357"/>
    </source>
</evidence>
<keyword evidence="7 8" id="KW-0998">Cell outer membrane</keyword>
<dbReference type="Gene3D" id="2.40.170.20">
    <property type="entry name" value="TonB-dependent receptor, beta-barrel domain"/>
    <property type="match status" value="1"/>
</dbReference>
<dbReference type="Pfam" id="PF07715">
    <property type="entry name" value="Plug"/>
    <property type="match status" value="1"/>
</dbReference>
<evidence type="ECO:0000313" key="14">
    <source>
        <dbReference type="Proteomes" id="UP001157186"/>
    </source>
</evidence>
<keyword evidence="4 8" id="KW-0812">Transmembrane</keyword>
<dbReference type="InterPro" id="IPR039426">
    <property type="entry name" value="TonB-dep_rcpt-like"/>
</dbReference>
<comment type="subcellular location">
    <subcellularLocation>
        <location evidence="1 8">Cell outer membrane</location>
        <topology evidence="1 8">Multi-pass membrane protein</topology>
    </subcellularLocation>
</comment>
<evidence type="ECO:0000256" key="10">
    <source>
        <dbReference type="SAM" id="SignalP"/>
    </source>
</evidence>
<dbReference type="SUPFAM" id="SSF56935">
    <property type="entry name" value="Porins"/>
    <property type="match status" value="1"/>
</dbReference>
<dbReference type="RefSeq" id="WP_284243722.1">
    <property type="nucleotide sequence ID" value="NZ_BSST01000001.1"/>
</dbReference>
<organism evidence="13 14">
    <name type="scientific">Thalassotalea insulae</name>
    <dbReference type="NCBI Taxonomy" id="2056778"/>
    <lineage>
        <taxon>Bacteria</taxon>
        <taxon>Pseudomonadati</taxon>
        <taxon>Pseudomonadota</taxon>
        <taxon>Gammaproteobacteria</taxon>
        <taxon>Alteromonadales</taxon>
        <taxon>Colwelliaceae</taxon>
        <taxon>Thalassotalea</taxon>
    </lineage>
</organism>
<dbReference type="InterPro" id="IPR037066">
    <property type="entry name" value="Plug_dom_sf"/>
</dbReference>
<dbReference type="Gene3D" id="2.170.130.10">
    <property type="entry name" value="TonB-dependent receptor, plug domain"/>
    <property type="match status" value="1"/>
</dbReference>
<evidence type="ECO:0000259" key="12">
    <source>
        <dbReference type="Pfam" id="PF07715"/>
    </source>
</evidence>
<dbReference type="PANTHER" id="PTHR30069:SF50">
    <property type="entry name" value="TONB-DEPENDENT RECEPTOR HI_1217-RELATED"/>
    <property type="match status" value="1"/>
</dbReference>
<dbReference type="Proteomes" id="UP001157186">
    <property type="component" value="Unassembled WGS sequence"/>
</dbReference>
<evidence type="ECO:0000256" key="7">
    <source>
        <dbReference type="ARBA" id="ARBA00023237"/>
    </source>
</evidence>
<evidence type="ECO:0000259" key="11">
    <source>
        <dbReference type="Pfam" id="PF00593"/>
    </source>
</evidence>
<dbReference type="Pfam" id="PF00593">
    <property type="entry name" value="TonB_dep_Rec_b-barrel"/>
    <property type="match status" value="1"/>
</dbReference>
<sequence>MKYAISLMTACIVTALPAVANSTPELKTHDTIERVTVLGTHLLNANHSQLAKVVIDEEQIAALAANSVADVLRGLPGVDVFQQGGAGGLTFLSVRGGDPNFVVVLLDGVKVNDPTNSRGGAFDLSTLDPATIEKIELLYGGYSTVYGSDALAGVLSITTKSAKQGDVANASIHLGSAGRYGGAVHLATRVSDLVDLSVTGSLQRDDQSTFGDDFKRQQLALKLNSAHQAPFFWQLNSLYAEGNSKAFPEDSGGERLSVIRLPQATEFQQQNSALTLGYAFTEQLSVELKGTLTDRSEQIDSPAIAPGVIDGVPELQTDSDYQRSDITLLSRYRLSENINFALGVSYADEQGGMQSLINFGVWLPADYRLNRRTKALFAETEMAFEQLTLMAGVRYDDSEALSINTHRVLAQYQLSSDTKLSAHYSEGFKLPSFFALGHPFVGNNALLPERSKNYDLSAERYFPEQRITLTASVFHNRFTDLVDFDPEAFTNINRSQVDAKGIELMGQYQVNSQLFVSGQASYNDTGLKDNEAKLRRRPKLKAGVAIQYQVLAQLSVTARLTANGQYYDSAIPTGMVKMDSHYLLDLSTAWQIQPKLQVRLNIANALDDNTEMAVGFKNYGRNLSLSVSYQL</sequence>
<feature type="chain" id="PRO_5046299612" evidence="10">
    <location>
        <begin position="21"/>
        <end position="631"/>
    </location>
</feature>
<dbReference type="InterPro" id="IPR000531">
    <property type="entry name" value="Beta-barrel_TonB"/>
</dbReference>
<dbReference type="InterPro" id="IPR012910">
    <property type="entry name" value="Plug_dom"/>
</dbReference>
<feature type="domain" description="TonB-dependent receptor plug" evidence="12">
    <location>
        <begin position="53"/>
        <end position="154"/>
    </location>
</feature>
<dbReference type="EMBL" id="BSST01000001">
    <property type="protein sequence ID" value="GLX77833.1"/>
    <property type="molecule type" value="Genomic_DNA"/>
</dbReference>
<keyword evidence="2 8" id="KW-0813">Transport</keyword>
<proteinExistence type="inferred from homology"/>
<keyword evidence="5 9" id="KW-0798">TonB box</keyword>
<evidence type="ECO:0000256" key="8">
    <source>
        <dbReference type="PROSITE-ProRule" id="PRU01360"/>
    </source>
</evidence>
<dbReference type="InterPro" id="IPR036942">
    <property type="entry name" value="Beta-barrel_TonB_sf"/>
</dbReference>
<keyword evidence="14" id="KW-1185">Reference proteome</keyword>
<evidence type="ECO:0000256" key="4">
    <source>
        <dbReference type="ARBA" id="ARBA00022692"/>
    </source>
</evidence>
<evidence type="ECO:0000256" key="5">
    <source>
        <dbReference type="ARBA" id="ARBA00023077"/>
    </source>
</evidence>
<comment type="similarity">
    <text evidence="8 9">Belongs to the TonB-dependent receptor family.</text>
</comment>
<evidence type="ECO:0000256" key="6">
    <source>
        <dbReference type="ARBA" id="ARBA00023136"/>
    </source>
</evidence>
<keyword evidence="13" id="KW-0675">Receptor</keyword>
<evidence type="ECO:0000256" key="1">
    <source>
        <dbReference type="ARBA" id="ARBA00004571"/>
    </source>
</evidence>
<keyword evidence="3 8" id="KW-1134">Transmembrane beta strand</keyword>
<comment type="caution">
    <text evidence="13">The sequence shown here is derived from an EMBL/GenBank/DDBJ whole genome shotgun (WGS) entry which is preliminary data.</text>
</comment>
<feature type="domain" description="TonB-dependent receptor-like beta-barrel" evidence="11">
    <location>
        <begin position="259"/>
        <end position="604"/>
    </location>
</feature>
<evidence type="ECO:0000256" key="2">
    <source>
        <dbReference type="ARBA" id="ARBA00022448"/>
    </source>
</evidence>
<evidence type="ECO:0000313" key="13">
    <source>
        <dbReference type="EMBL" id="GLX77833.1"/>
    </source>
</evidence>
<reference evidence="13 14" key="1">
    <citation type="submission" date="2023-03" db="EMBL/GenBank/DDBJ databases">
        <title>Draft genome sequence of Thalassotalea insulae KCTC 62186T.</title>
        <authorList>
            <person name="Sawabe T."/>
        </authorList>
    </citation>
    <scope>NUCLEOTIDE SEQUENCE [LARGE SCALE GENOMIC DNA]</scope>
    <source>
        <strain evidence="13 14">KCTC 62186</strain>
    </source>
</reference>
<feature type="signal peptide" evidence="10">
    <location>
        <begin position="1"/>
        <end position="20"/>
    </location>
</feature>
<dbReference type="PANTHER" id="PTHR30069">
    <property type="entry name" value="TONB-DEPENDENT OUTER MEMBRANE RECEPTOR"/>
    <property type="match status" value="1"/>
</dbReference>
<evidence type="ECO:0000256" key="3">
    <source>
        <dbReference type="ARBA" id="ARBA00022452"/>
    </source>
</evidence>
<protein>
    <submittedName>
        <fullName evidence="13">Catecholate siderophore receptor CirA</fullName>
    </submittedName>
</protein>
<dbReference type="CDD" id="cd01347">
    <property type="entry name" value="ligand_gated_channel"/>
    <property type="match status" value="1"/>
</dbReference>
<gene>
    <name evidence="13" type="primary">cirA_2</name>
    <name evidence="13" type="ORF">tinsulaeT_11730</name>
</gene>
<dbReference type="PROSITE" id="PS52016">
    <property type="entry name" value="TONB_DEPENDENT_REC_3"/>
    <property type="match status" value="1"/>
</dbReference>
<keyword evidence="10" id="KW-0732">Signal</keyword>
<keyword evidence="6 8" id="KW-0472">Membrane</keyword>
<accession>A0ABQ6GPB9</accession>
<name>A0ABQ6GPB9_9GAMM</name>